<evidence type="ECO:0000313" key="10">
    <source>
        <dbReference type="Proteomes" id="UP001501510"/>
    </source>
</evidence>
<feature type="binding site" evidence="8">
    <location>
        <position position="146"/>
    </location>
    <ligand>
        <name>NAD(+)</name>
        <dbReference type="ChEBI" id="CHEBI:57540"/>
    </ligand>
</feature>
<keyword evidence="5 8" id="KW-0521">NADP</keyword>
<feature type="active site" description="Proton acceptor" evidence="8">
    <location>
        <position position="61"/>
    </location>
</feature>
<dbReference type="Gene3D" id="2.60.200.30">
    <property type="entry name" value="Probable inorganic polyphosphate/atp-NAD kinase, domain 2"/>
    <property type="match status" value="1"/>
</dbReference>
<feature type="binding site" evidence="8">
    <location>
        <begin position="61"/>
        <end position="62"/>
    </location>
    <ligand>
        <name>NAD(+)</name>
        <dbReference type="ChEBI" id="CHEBI:57540"/>
    </ligand>
</feature>
<evidence type="ECO:0000256" key="3">
    <source>
        <dbReference type="ARBA" id="ARBA00022777"/>
    </source>
</evidence>
<protein>
    <recommendedName>
        <fullName evidence="8">NAD kinase</fullName>
        <ecNumber evidence="8">2.7.1.23</ecNumber>
    </recommendedName>
    <alternativeName>
        <fullName evidence="8">ATP-dependent NAD kinase</fullName>
    </alternativeName>
</protein>
<comment type="caution">
    <text evidence="9">The sequence shown here is derived from an EMBL/GenBank/DDBJ whole genome shotgun (WGS) entry which is preliminary data.</text>
</comment>
<evidence type="ECO:0000256" key="7">
    <source>
        <dbReference type="ARBA" id="ARBA00047925"/>
    </source>
</evidence>
<dbReference type="EC" id="2.7.1.23" evidence="8"/>
<evidence type="ECO:0000256" key="2">
    <source>
        <dbReference type="ARBA" id="ARBA00022741"/>
    </source>
</evidence>
<dbReference type="EMBL" id="BAAACG010000010">
    <property type="protein sequence ID" value="GAA0743446.1"/>
    <property type="molecule type" value="Genomic_DNA"/>
</dbReference>
<dbReference type="Pfam" id="PF20143">
    <property type="entry name" value="NAD_kinase_C"/>
    <property type="match status" value="1"/>
</dbReference>
<evidence type="ECO:0000313" key="9">
    <source>
        <dbReference type="EMBL" id="GAA0743446.1"/>
    </source>
</evidence>
<feature type="binding site" evidence="8">
    <location>
        <position position="235"/>
    </location>
    <ligand>
        <name>NAD(+)</name>
        <dbReference type="ChEBI" id="CHEBI:57540"/>
    </ligand>
</feature>
<accession>A0ABP3UVP4</accession>
<dbReference type="GO" id="GO:0016301">
    <property type="term" value="F:kinase activity"/>
    <property type="evidence" value="ECO:0007669"/>
    <property type="project" value="UniProtKB-KW"/>
</dbReference>
<comment type="subcellular location">
    <subcellularLocation>
        <location evidence="8">Cytoplasm</location>
    </subcellularLocation>
</comment>
<dbReference type="HAMAP" id="MF_00361">
    <property type="entry name" value="NAD_kinase"/>
    <property type="match status" value="1"/>
</dbReference>
<dbReference type="InterPro" id="IPR017437">
    <property type="entry name" value="ATP-NAD_kinase_PpnK-typ_C"/>
</dbReference>
<proteinExistence type="inferred from homology"/>
<comment type="function">
    <text evidence="8">Involved in the regulation of the intracellular balance of NAD and NADP, and is a key enzyme in the biosynthesis of NADP. Catalyzes specifically the phosphorylation on 2'-hydroxyl of the adenosine moiety of NAD to yield NADP.</text>
</comment>
<feature type="binding site" evidence="8">
    <location>
        <position position="165"/>
    </location>
    <ligand>
        <name>NAD(+)</name>
        <dbReference type="ChEBI" id="CHEBI:57540"/>
    </ligand>
</feature>
<dbReference type="Gene3D" id="3.40.50.10330">
    <property type="entry name" value="Probable inorganic polyphosphate/atp-NAD kinase, domain 1"/>
    <property type="match status" value="1"/>
</dbReference>
<keyword evidence="6 8" id="KW-0520">NAD</keyword>
<name>A0ABP3UVP4_9CLOT</name>
<comment type="similarity">
    <text evidence="8">Belongs to the NAD kinase family.</text>
</comment>
<dbReference type="Pfam" id="PF01513">
    <property type="entry name" value="NAD_kinase"/>
    <property type="match status" value="1"/>
</dbReference>
<dbReference type="PANTHER" id="PTHR20275">
    <property type="entry name" value="NAD KINASE"/>
    <property type="match status" value="1"/>
</dbReference>
<keyword evidence="3 8" id="KW-0418">Kinase</keyword>
<comment type="cofactor">
    <cofactor evidence="8">
        <name>a divalent metal cation</name>
        <dbReference type="ChEBI" id="CHEBI:60240"/>
    </cofactor>
</comment>
<dbReference type="RefSeq" id="WP_343762282.1">
    <property type="nucleotide sequence ID" value="NZ_BAAACG010000010.1"/>
</dbReference>
<feature type="binding site" evidence="8">
    <location>
        <begin position="135"/>
        <end position="136"/>
    </location>
    <ligand>
        <name>NAD(+)</name>
        <dbReference type="ChEBI" id="CHEBI:57540"/>
    </ligand>
</feature>
<evidence type="ECO:0000256" key="6">
    <source>
        <dbReference type="ARBA" id="ARBA00023027"/>
    </source>
</evidence>
<evidence type="ECO:0000256" key="8">
    <source>
        <dbReference type="HAMAP-Rule" id="MF_00361"/>
    </source>
</evidence>
<evidence type="ECO:0000256" key="4">
    <source>
        <dbReference type="ARBA" id="ARBA00022840"/>
    </source>
</evidence>
<sequence length="282" mass="32070">MRNIGININTSKNVDEDTLNFIFNCIYKYNKDAKIKIFKDCQKLNDEDTRKLDAIIVLGGDGTILGTARSVAKYDVPIFGINRGHLGFLAEVELCECEEAIKKLFSGKYTIEERIMLKSKFPDENYKEENFLALNDIVVTKGNLSRIVKYSIYIDGIFYTNFVADGVIVSTPTGSTAYSLSSGGPILYPNLDVIEVTPICPHSLGIRPIILNGNSKVDIQIEKRHDDPILTIDGQKCREITMERVSVSKSKFRCRLIKFQHDNYFKTLRKKITYRLRECEGE</sequence>
<feature type="binding site" evidence="8">
    <location>
        <begin position="176"/>
        <end position="181"/>
    </location>
    <ligand>
        <name>NAD(+)</name>
        <dbReference type="ChEBI" id="CHEBI:57540"/>
    </ligand>
</feature>
<keyword evidence="2 8" id="KW-0547">Nucleotide-binding</keyword>
<dbReference type="InterPro" id="IPR016064">
    <property type="entry name" value="NAD/diacylglycerol_kinase_sf"/>
</dbReference>
<keyword evidence="10" id="KW-1185">Reference proteome</keyword>
<keyword evidence="1 8" id="KW-0808">Transferase</keyword>
<dbReference type="InterPro" id="IPR002504">
    <property type="entry name" value="NADK"/>
</dbReference>
<keyword evidence="8" id="KW-0963">Cytoplasm</keyword>
<keyword evidence="4 8" id="KW-0067">ATP-binding</keyword>
<evidence type="ECO:0000256" key="5">
    <source>
        <dbReference type="ARBA" id="ARBA00022857"/>
    </source>
</evidence>
<evidence type="ECO:0000256" key="1">
    <source>
        <dbReference type="ARBA" id="ARBA00022679"/>
    </source>
</evidence>
<dbReference type="PANTHER" id="PTHR20275:SF0">
    <property type="entry name" value="NAD KINASE"/>
    <property type="match status" value="1"/>
</dbReference>
<organism evidence="9 10">
    <name type="scientific">Clostridium oceanicum</name>
    <dbReference type="NCBI Taxonomy" id="1543"/>
    <lineage>
        <taxon>Bacteria</taxon>
        <taxon>Bacillati</taxon>
        <taxon>Bacillota</taxon>
        <taxon>Clostridia</taxon>
        <taxon>Eubacteriales</taxon>
        <taxon>Clostridiaceae</taxon>
        <taxon>Clostridium</taxon>
    </lineage>
</organism>
<comment type="caution">
    <text evidence="8">Lacks conserved residue(s) required for the propagation of feature annotation.</text>
</comment>
<comment type="catalytic activity">
    <reaction evidence="7 8">
        <text>NAD(+) + ATP = ADP + NADP(+) + H(+)</text>
        <dbReference type="Rhea" id="RHEA:18629"/>
        <dbReference type="ChEBI" id="CHEBI:15378"/>
        <dbReference type="ChEBI" id="CHEBI:30616"/>
        <dbReference type="ChEBI" id="CHEBI:57540"/>
        <dbReference type="ChEBI" id="CHEBI:58349"/>
        <dbReference type="ChEBI" id="CHEBI:456216"/>
        <dbReference type="EC" id="2.7.1.23"/>
    </reaction>
</comment>
<dbReference type="SUPFAM" id="SSF111331">
    <property type="entry name" value="NAD kinase/diacylglycerol kinase-like"/>
    <property type="match status" value="1"/>
</dbReference>
<gene>
    <name evidence="8" type="primary">nadK</name>
    <name evidence="9" type="ORF">GCM10008906_27240</name>
</gene>
<dbReference type="Proteomes" id="UP001501510">
    <property type="component" value="Unassembled WGS sequence"/>
</dbReference>
<dbReference type="InterPro" id="IPR017438">
    <property type="entry name" value="ATP-NAD_kinase_N"/>
</dbReference>
<reference evidence="10" key="1">
    <citation type="journal article" date="2019" name="Int. J. Syst. Evol. Microbiol.">
        <title>The Global Catalogue of Microorganisms (GCM) 10K type strain sequencing project: providing services to taxonomists for standard genome sequencing and annotation.</title>
        <authorList>
            <consortium name="The Broad Institute Genomics Platform"/>
            <consortium name="The Broad Institute Genome Sequencing Center for Infectious Disease"/>
            <person name="Wu L."/>
            <person name="Ma J."/>
        </authorList>
    </citation>
    <scope>NUCLEOTIDE SEQUENCE [LARGE SCALE GENOMIC DNA]</scope>
    <source>
        <strain evidence="10">JCM 1407</strain>
    </source>
</reference>